<sequence length="111" mass="13343">MRDYYSFKMVQKNKNTNKKTILHDASSKRQNLKLEQNHLQDVKDEDYDEKFVDQFKKLVHVLKSKDTILGQPTWKLGHKYVVHLISFFKSGLLLLYIYKPQFKILTNKIRL</sequence>
<organism evidence="2 3">
    <name type="scientific">Anaeramoeba flamelloides</name>
    <dbReference type="NCBI Taxonomy" id="1746091"/>
    <lineage>
        <taxon>Eukaryota</taxon>
        <taxon>Metamonada</taxon>
        <taxon>Anaeramoebidae</taxon>
        <taxon>Anaeramoeba</taxon>
    </lineage>
</organism>
<feature type="transmembrane region" description="Helical" evidence="1">
    <location>
        <begin position="80"/>
        <end position="98"/>
    </location>
</feature>
<comment type="caution">
    <text evidence="2">The sequence shown here is derived from an EMBL/GenBank/DDBJ whole genome shotgun (WGS) entry which is preliminary data.</text>
</comment>
<reference evidence="2" key="1">
    <citation type="submission" date="2022-08" db="EMBL/GenBank/DDBJ databases">
        <title>Novel sulfate-reducing endosymbionts in the free-living metamonad Anaeramoeba.</title>
        <authorList>
            <person name="Jerlstrom-Hultqvist J."/>
            <person name="Cepicka I."/>
            <person name="Gallot-Lavallee L."/>
            <person name="Salas-Leiva D."/>
            <person name="Curtis B.A."/>
            <person name="Zahonova K."/>
            <person name="Pipaliya S."/>
            <person name="Dacks J."/>
            <person name="Roger A.J."/>
        </authorList>
    </citation>
    <scope>NUCLEOTIDE SEQUENCE</scope>
    <source>
        <strain evidence="2">Schooner1</strain>
    </source>
</reference>
<keyword evidence="3" id="KW-1185">Reference proteome</keyword>
<keyword evidence="1" id="KW-1133">Transmembrane helix</keyword>
<evidence type="ECO:0000313" key="3">
    <source>
        <dbReference type="Proteomes" id="UP001150062"/>
    </source>
</evidence>
<keyword evidence="1" id="KW-0472">Membrane</keyword>
<proteinExistence type="predicted"/>
<evidence type="ECO:0000313" key="2">
    <source>
        <dbReference type="EMBL" id="KAJ6245362.1"/>
    </source>
</evidence>
<dbReference type="Proteomes" id="UP001150062">
    <property type="component" value="Unassembled WGS sequence"/>
</dbReference>
<accession>A0ABQ8YL87</accession>
<keyword evidence="1" id="KW-0812">Transmembrane</keyword>
<name>A0ABQ8YL87_9EUKA</name>
<gene>
    <name evidence="2" type="ORF">M0813_20314</name>
</gene>
<evidence type="ECO:0000256" key="1">
    <source>
        <dbReference type="SAM" id="Phobius"/>
    </source>
</evidence>
<dbReference type="EMBL" id="JAOAOG010000145">
    <property type="protein sequence ID" value="KAJ6245362.1"/>
    <property type="molecule type" value="Genomic_DNA"/>
</dbReference>
<protein>
    <submittedName>
        <fullName evidence="2">Uncharacterized protein</fullName>
    </submittedName>
</protein>